<feature type="chain" id="PRO_5008884243" description="Outer membrane lipoprotein-sorting protein" evidence="1">
    <location>
        <begin position="24"/>
        <end position="264"/>
    </location>
</feature>
<dbReference type="RefSeq" id="WP_067784384.1">
    <property type="nucleotide sequence ID" value="NZ_CP016545.1"/>
</dbReference>
<evidence type="ECO:0000313" key="3">
    <source>
        <dbReference type="Proteomes" id="UP000092698"/>
    </source>
</evidence>
<dbReference type="AlphaFoldDB" id="A0A1C7D4G9"/>
<organism evidence="2 3">
    <name type="scientific">Paraurantiacibacter namhicola</name>
    <dbReference type="NCBI Taxonomy" id="645517"/>
    <lineage>
        <taxon>Bacteria</taxon>
        <taxon>Pseudomonadati</taxon>
        <taxon>Pseudomonadota</taxon>
        <taxon>Alphaproteobacteria</taxon>
        <taxon>Sphingomonadales</taxon>
        <taxon>Erythrobacteraceae</taxon>
        <taxon>Paraurantiacibacter</taxon>
    </lineage>
</organism>
<gene>
    <name evidence="2" type="ORF">A6F65_00027</name>
</gene>
<dbReference type="EMBL" id="CP016545">
    <property type="protein sequence ID" value="ANU06355.1"/>
    <property type="molecule type" value="Genomic_DNA"/>
</dbReference>
<dbReference type="KEGG" id="anh:A6F65_00027"/>
<reference evidence="2 3" key="1">
    <citation type="submission" date="2016-07" db="EMBL/GenBank/DDBJ databases">
        <title>Complete genome sequence of Altererythrobacter namhicola JCM 16345T, containing esterase-encoding genes.</title>
        <authorList>
            <person name="Cheng H."/>
            <person name="Wu Y.-H."/>
            <person name="Jian S.-L."/>
            <person name="Huo Y.-Y."/>
            <person name="Wang C.-S."/>
            <person name="Xu X.-W."/>
        </authorList>
    </citation>
    <scope>NUCLEOTIDE SEQUENCE [LARGE SCALE GENOMIC DNA]</scope>
    <source>
        <strain evidence="2 3">JCM 16345</strain>
    </source>
</reference>
<protein>
    <recommendedName>
        <fullName evidence="4">Outer membrane lipoprotein-sorting protein</fullName>
    </recommendedName>
</protein>
<proteinExistence type="predicted"/>
<feature type="signal peptide" evidence="1">
    <location>
        <begin position="1"/>
        <end position="23"/>
    </location>
</feature>
<evidence type="ECO:0000313" key="2">
    <source>
        <dbReference type="EMBL" id="ANU06355.1"/>
    </source>
</evidence>
<accession>A0A1C7D4G9</accession>
<evidence type="ECO:0000256" key="1">
    <source>
        <dbReference type="SAM" id="SignalP"/>
    </source>
</evidence>
<dbReference type="OrthoDB" id="7620498at2"/>
<name>A0A1C7D4G9_9SPHN</name>
<sequence>MIGAIGKAIIAAVALTFAVAAPAQSEGEAGAAASDSASQARAVVEAGVAAHGGDGWLDPGTLMLVGYAEFYAADSTAVRSRADDYRMWRVYDAGRTSAHAAEGKVRISARSEGAVLFEVGFDGETTWNEKGIVPKAQADAFWASNFGFGIVRSALEEGFTLQLAPPRMVDGHAVELVRIVDPQGQETLFGFDADSHFIRYLAFRTPRGWHERTYDDFIRMPDSGWVQARTVTLYYDGVKSNTVWWREVAVGEPLDDALFAPPAE</sequence>
<dbReference type="PATRIC" id="fig|645517.4.peg.27"/>
<dbReference type="STRING" id="645517.A6F65_00027"/>
<keyword evidence="3" id="KW-1185">Reference proteome</keyword>
<evidence type="ECO:0008006" key="4">
    <source>
        <dbReference type="Google" id="ProtNLM"/>
    </source>
</evidence>
<dbReference type="Proteomes" id="UP000092698">
    <property type="component" value="Chromosome"/>
</dbReference>
<keyword evidence="1" id="KW-0732">Signal</keyword>